<name>F2ULD2_SALR5</name>
<dbReference type="STRING" id="946362.F2ULD2"/>
<dbReference type="eggNOG" id="ENOG502SGKC">
    <property type="taxonomic scope" value="Eukaryota"/>
</dbReference>
<dbReference type="PANTHER" id="PTHR47670:SF1">
    <property type="entry name" value="ADENYLYLSULFATASE HINT3"/>
    <property type="match status" value="1"/>
</dbReference>
<accession>F2ULD2</accession>
<feature type="domain" description="HIT" evidence="2">
    <location>
        <begin position="20"/>
        <end position="124"/>
    </location>
</feature>
<proteinExistence type="predicted"/>
<sequence length="124" mass="14171">MARRLLSTIRIMSQYNPDNVFRKILDGQIPSHKIFETEACIAILDAFPMAPGHSLLIPKGNYTTIADMPADEAAAFLKEVPRLTRMVQGATKCDFVRKHAIHRIKHPRQRSRHIRPLKHLQPVV</sequence>
<dbReference type="InParanoid" id="F2ULD2"/>
<dbReference type="InterPro" id="IPR036265">
    <property type="entry name" value="HIT-like_sf"/>
</dbReference>
<comment type="caution">
    <text evidence="1">Lacks conserved residue(s) required for the propagation of feature annotation.</text>
</comment>
<dbReference type="PANTHER" id="PTHR47670">
    <property type="entry name" value="ADENYLYLSULFATASE HINT3"/>
    <property type="match status" value="1"/>
</dbReference>
<dbReference type="GO" id="GO:0006790">
    <property type="term" value="P:sulfur compound metabolic process"/>
    <property type="evidence" value="ECO:0007669"/>
    <property type="project" value="TreeGrafter"/>
</dbReference>
<dbReference type="OrthoDB" id="672793at2759"/>
<dbReference type="GeneID" id="16070547"/>
<protein>
    <recommendedName>
        <fullName evidence="2">HIT domain-containing protein</fullName>
    </recommendedName>
</protein>
<dbReference type="InterPro" id="IPR001310">
    <property type="entry name" value="Histidine_triad_HIT"/>
</dbReference>
<dbReference type="GO" id="GO:0047627">
    <property type="term" value="F:adenylylsulfatase activity"/>
    <property type="evidence" value="ECO:0007669"/>
    <property type="project" value="TreeGrafter"/>
</dbReference>
<dbReference type="PRINTS" id="PR00332">
    <property type="entry name" value="HISTRIAD"/>
</dbReference>
<reference evidence="3" key="1">
    <citation type="submission" date="2009-08" db="EMBL/GenBank/DDBJ databases">
        <title>Annotation of Salpingoeca rosetta.</title>
        <authorList>
            <consortium name="The Broad Institute Genome Sequencing Platform"/>
            <person name="Russ C."/>
            <person name="Cuomo C."/>
            <person name="Burger G."/>
            <person name="Gray M.W."/>
            <person name="Holland P.W.H."/>
            <person name="King N."/>
            <person name="Lang F.B.F."/>
            <person name="Roger A.J."/>
            <person name="Ruiz-Trillo I."/>
            <person name="Young S.K."/>
            <person name="Zeng Q."/>
            <person name="Gargeya S."/>
            <person name="Alvarado L."/>
            <person name="Berlin A."/>
            <person name="Chapman S.B."/>
            <person name="Chen Z."/>
            <person name="Freedman E."/>
            <person name="Gellesch M."/>
            <person name="Goldberg J."/>
            <person name="Griggs A."/>
            <person name="Gujja S."/>
            <person name="Heilman E."/>
            <person name="Heiman D."/>
            <person name="Howarth C."/>
            <person name="Mehta T."/>
            <person name="Neiman D."/>
            <person name="Pearson M."/>
            <person name="Roberts A."/>
            <person name="Saif S."/>
            <person name="Shea T."/>
            <person name="Shenoy N."/>
            <person name="Sisk P."/>
            <person name="Stolte C."/>
            <person name="Sykes S."/>
            <person name="White J."/>
            <person name="Yandava C."/>
            <person name="Haas B."/>
            <person name="Nusbaum C."/>
            <person name="Birren B."/>
        </authorList>
    </citation>
    <scope>NUCLEOTIDE SEQUENCE [LARGE SCALE GENOMIC DNA]</scope>
    <source>
        <strain evidence="3">ATCC 50818</strain>
    </source>
</reference>
<dbReference type="SUPFAM" id="SSF54197">
    <property type="entry name" value="HIT-like"/>
    <property type="match status" value="1"/>
</dbReference>
<dbReference type="RefSeq" id="XP_004989994.1">
    <property type="nucleotide sequence ID" value="XM_004989937.1"/>
</dbReference>
<keyword evidence="4" id="KW-1185">Reference proteome</keyword>
<dbReference type="Proteomes" id="UP000007799">
    <property type="component" value="Unassembled WGS sequence"/>
</dbReference>
<evidence type="ECO:0000313" key="3">
    <source>
        <dbReference type="EMBL" id="EGD77931.1"/>
    </source>
</evidence>
<dbReference type="AlphaFoldDB" id="F2ULD2"/>
<gene>
    <name evidence="3" type="ORF">PTSG_09566</name>
</gene>
<evidence type="ECO:0000256" key="1">
    <source>
        <dbReference type="PROSITE-ProRule" id="PRU00464"/>
    </source>
</evidence>
<dbReference type="KEGG" id="sre:PTSG_09566"/>
<dbReference type="GO" id="GO:0009150">
    <property type="term" value="P:purine ribonucleotide metabolic process"/>
    <property type="evidence" value="ECO:0007669"/>
    <property type="project" value="TreeGrafter"/>
</dbReference>
<dbReference type="Pfam" id="PF01230">
    <property type="entry name" value="HIT"/>
    <property type="match status" value="1"/>
</dbReference>
<evidence type="ECO:0000313" key="4">
    <source>
        <dbReference type="Proteomes" id="UP000007799"/>
    </source>
</evidence>
<dbReference type="Gene3D" id="3.30.428.10">
    <property type="entry name" value="HIT-like"/>
    <property type="match status" value="1"/>
</dbReference>
<dbReference type="OMA" id="ASDANCI"/>
<dbReference type="PROSITE" id="PS51084">
    <property type="entry name" value="HIT_2"/>
    <property type="match status" value="1"/>
</dbReference>
<dbReference type="InterPro" id="IPR011146">
    <property type="entry name" value="HIT-like"/>
</dbReference>
<evidence type="ECO:0000259" key="2">
    <source>
        <dbReference type="PROSITE" id="PS51084"/>
    </source>
</evidence>
<organism evidence="4">
    <name type="scientific">Salpingoeca rosetta (strain ATCC 50818 / BSB-021)</name>
    <dbReference type="NCBI Taxonomy" id="946362"/>
    <lineage>
        <taxon>Eukaryota</taxon>
        <taxon>Choanoflagellata</taxon>
        <taxon>Craspedida</taxon>
        <taxon>Salpingoecidae</taxon>
        <taxon>Salpingoeca</taxon>
    </lineage>
</organism>
<dbReference type="EMBL" id="GL832980">
    <property type="protein sequence ID" value="EGD77931.1"/>
    <property type="molecule type" value="Genomic_DNA"/>
</dbReference>